<sequence>MCPAAAVAFSSARSWTHSSYVPWLTPARRVTSSHTASSRSASSRVGRRIFSRCRAMAASAGRWKTRGPESSHTAAMTSPSKGLTREKAKLTTTRLISAVGRGMTSWERAAPSTPR</sequence>
<accession>A0ABN1ACD8</accession>
<protein>
    <submittedName>
        <fullName evidence="2">Uncharacterized protein</fullName>
    </submittedName>
</protein>
<feature type="region of interest" description="Disordered" evidence="1">
    <location>
        <begin position="59"/>
        <end position="87"/>
    </location>
</feature>
<keyword evidence="3" id="KW-1185">Reference proteome</keyword>
<feature type="compositionally biased region" description="Polar residues" evidence="1">
    <location>
        <begin position="68"/>
        <end position="81"/>
    </location>
</feature>
<proteinExistence type="predicted"/>
<reference evidence="2 3" key="1">
    <citation type="journal article" date="2019" name="Int. J. Syst. Evol. Microbiol.">
        <title>The Global Catalogue of Microorganisms (GCM) 10K type strain sequencing project: providing services to taxonomists for standard genome sequencing and annotation.</title>
        <authorList>
            <consortium name="The Broad Institute Genomics Platform"/>
            <consortium name="The Broad Institute Genome Sequencing Center for Infectious Disease"/>
            <person name="Wu L."/>
            <person name="Ma J."/>
        </authorList>
    </citation>
    <scope>NUCLEOTIDE SEQUENCE [LARGE SCALE GENOMIC DNA]</scope>
    <source>
        <strain evidence="2 3">JCM 10649</strain>
    </source>
</reference>
<evidence type="ECO:0000313" key="2">
    <source>
        <dbReference type="EMBL" id="GAA0472977.1"/>
    </source>
</evidence>
<comment type="caution">
    <text evidence="2">The sequence shown here is derived from an EMBL/GenBank/DDBJ whole genome shotgun (WGS) entry which is preliminary data.</text>
</comment>
<name>A0ABN1ACD8_9ACTN</name>
<gene>
    <name evidence="2" type="ORF">GCM10009544_38740</name>
</gene>
<evidence type="ECO:0000256" key="1">
    <source>
        <dbReference type="SAM" id="MobiDB-lite"/>
    </source>
</evidence>
<dbReference type="EMBL" id="BAAAHB010000043">
    <property type="protein sequence ID" value="GAA0472977.1"/>
    <property type="molecule type" value="Genomic_DNA"/>
</dbReference>
<organism evidence="2 3">
    <name type="scientific">Streptomyces stramineus</name>
    <dbReference type="NCBI Taxonomy" id="173861"/>
    <lineage>
        <taxon>Bacteria</taxon>
        <taxon>Bacillati</taxon>
        <taxon>Actinomycetota</taxon>
        <taxon>Actinomycetes</taxon>
        <taxon>Kitasatosporales</taxon>
        <taxon>Streptomycetaceae</taxon>
        <taxon>Streptomyces</taxon>
    </lineage>
</organism>
<evidence type="ECO:0000313" key="3">
    <source>
        <dbReference type="Proteomes" id="UP001499895"/>
    </source>
</evidence>
<dbReference type="Proteomes" id="UP001499895">
    <property type="component" value="Unassembled WGS sequence"/>
</dbReference>